<dbReference type="PANTHER" id="PTHR43031">
    <property type="entry name" value="FAD-DEPENDENT OXIDOREDUCTASE"/>
    <property type="match status" value="1"/>
</dbReference>
<dbReference type="EMBL" id="ABQC02000024">
    <property type="protein sequence ID" value="EDY94262.1"/>
    <property type="molecule type" value="Genomic_DNA"/>
</dbReference>
<accession>B5D3W2</accession>
<dbReference type="AlphaFoldDB" id="B5D3W2"/>
<keyword evidence="1" id="KW-1133">Transmembrane helix</keyword>
<gene>
    <name evidence="3" type="ORF">BACPLE_03716</name>
</gene>
<dbReference type="eggNOG" id="COG0607">
    <property type="taxonomic scope" value="Bacteria"/>
</dbReference>
<dbReference type="SUPFAM" id="SSF52821">
    <property type="entry name" value="Rhodanese/Cell cycle control phosphatase"/>
    <property type="match status" value="1"/>
</dbReference>
<protein>
    <submittedName>
        <fullName evidence="3">Rhodanese-like protein</fullName>
    </submittedName>
</protein>
<dbReference type="HOGENOM" id="CLU_089574_1_6_10"/>
<sequence length="141" mass="16086">MNLLTKTTFMIKTIYFMFFICMFAVAMMACKGKSNDDFKNVSADEFEGFIGNEQIQIVDVRTVAEYSEGHIPRSLNINVLDESFSANADELLNPEQTIAVYCKSGRRSRNAAKILVKKGFKVYNLDKGFDNWKELGKEIEQ</sequence>
<keyword evidence="1" id="KW-0812">Transmembrane</keyword>
<reference evidence="3 4" key="2">
    <citation type="submission" date="2008-08" db="EMBL/GenBank/DDBJ databases">
        <authorList>
            <person name="Fulton L."/>
            <person name="Clifton S."/>
            <person name="Fulton B."/>
            <person name="Xu J."/>
            <person name="Minx P."/>
            <person name="Pepin K.H."/>
            <person name="Johnson M."/>
            <person name="Thiruvilangam P."/>
            <person name="Bhonagiri V."/>
            <person name="Nash W.E."/>
            <person name="Mardis E.R."/>
            <person name="Wilson R.K."/>
        </authorList>
    </citation>
    <scope>NUCLEOTIDE SEQUENCE [LARGE SCALE GENOMIC DNA]</scope>
    <source>
        <strain evidence="4">DSM 17135 / JCM 12973 / M2</strain>
    </source>
</reference>
<dbReference type="Gene3D" id="3.40.250.10">
    <property type="entry name" value="Rhodanese-like domain"/>
    <property type="match status" value="1"/>
</dbReference>
<dbReference type="PANTHER" id="PTHR43031:SF1">
    <property type="entry name" value="PYRIDINE NUCLEOTIDE-DISULPHIDE OXIDOREDUCTASE"/>
    <property type="match status" value="1"/>
</dbReference>
<dbReference type="Pfam" id="PF00581">
    <property type="entry name" value="Rhodanese"/>
    <property type="match status" value="1"/>
</dbReference>
<evidence type="ECO:0000256" key="1">
    <source>
        <dbReference type="SAM" id="Phobius"/>
    </source>
</evidence>
<dbReference type="SMART" id="SM00450">
    <property type="entry name" value="RHOD"/>
    <property type="match status" value="1"/>
</dbReference>
<organism evidence="3 4">
    <name type="scientific">Phocaeicola plebeius (strain DSM 17135 / JCM 12973 / CCUG 54634 / M2)</name>
    <name type="common">Bacteroides plebeius</name>
    <dbReference type="NCBI Taxonomy" id="484018"/>
    <lineage>
        <taxon>Bacteria</taxon>
        <taxon>Pseudomonadati</taxon>
        <taxon>Bacteroidota</taxon>
        <taxon>Bacteroidia</taxon>
        <taxon>Bacteroidales</taxon>
        <taxon>Bacteroidaceae</taxon>
        <taxon>Phocaeicola</taxon>
    </lineage>
</organism>
<proteinExistence type="predicted"/>
<keyword evidence="1" id="KW-0472">Membrane</keyword>
<reference evidence="3 4" key="1">
    <citation type="submission" date="2008-08" db="EMBL/GenBank/DDBJ databases">
        <title>Draft genome sequence of Bacteroides plebeius (DSM 17135).</title>
        <authorList>
            <person name="Sudarsanam P."/>
            <person name="Ley R."/>
            <person name="Guruge J."/>
            <person name="Turnbaugh P.J."/>
            <person name="Mahowald M."/>
            <person name="Liep D."/>
            <person name="Gordon J."/>
        </authorList>
    </citation>
    <scope>NUCLEOTIDE SEQUENCE [LARGE SCALE GENOMIC DNA]</scope>
    <source>
        <strain evidence="4">DSM 17135 / JCM 12973 / M2</strain>
    </source>
</reference>
<feature type="transmembrane region" description="Helical" evidence="1">
    <location>
        <begin position="12"/>
        <end position="30"/>
    </location>
</feature>
<name>B5D3W2_PHOPM</name>
<feature type="domain" description="Rhodanese" evidence="2">
    <location>
        <begin position="51"/>
        <end position="141"/>
    </location>
</feature>
<dbReference type="InterPro" id="IPR050229">
    <property type="entry name" value="GlpE_sulfurtransferase"/>
</dbReference>
<dbReference type="PROSITE" id="PS50206">
    <property type="entry name" value="RHODANESE_3"/>
    <property type="match status" value="1"/>
</dbReference>
<dbReference type="InterPro" id="IPR036873">
    <property type="entry name" value="Rhodanese-like_dom_sf"/>
</dbReference>
<evidence type="ECO:0000313" key="4">
    <source>
        <dbReference type="Proteomes" id="UP000003452"/>
    </source>
</evidence>
<dbReference type="CDD" id="cd00158">
    <property type="entry name" value="RHOD"/>
    <property type="match status" value="1"/>
</dbReference>
<evidence type="ECO:0000259" key="2">
    <source>
        <dbReference type="PROSITE" id="PS50206"/>
    </source>
</evidence>
<comment type="caution">
    <text evidence="3">The sequence shown here is derived from an EMBL/GenBank/DDBJ whole genome shotgun (WGS) entry which is preliminary data.</text>
</comment>
<dbReference type="Proteomes" id="UP000003452">
    <property type="component" value="Unassembled WGS sequence"/>
</dbReference>
<evidence type="ECO:0000313" key="3">
    <source>
        <dbReference type="EMBL" id="EDY94262.1"/>
    </source>
</evidence>
<dbReference type="InterPro" id="IPR001763">
    <property type="entry name" value="Rhodanese-like_dom"/>
</dbReference>
<dbReference type="PROSITE" id="PS51257">
    <property type="entry name" value="PROKAR_LIPOPROTEIN"/>
    <property type="match status" value="1"/>
</dbReference>